<feature type="compositionally biased region" description="Basic and acidic residues" evidence="1">
    <location>
        <begin position="810"/>
        <end position="819"/>
    </location>
</feature>
<protein>
    <submittedName>
        <fullName evidence="2">Uncharacterized protein</fullName>
    </submittedName>
</protein>
<feature type="region of interest" description="Disordered" evidence="1">
    <location>
        <begin position="74"/>
        <end position="117"/>
    </location>
</feature>
<feature type="compositionally biased region" description="Basic and acidic residues" evidence="1">
    <location>
        <begin position="92"/>
        <end position="104"/>
    </location>
</feature>
<accession>A0A9P1BQV6</accession>
<feature type="region of interest" description="Disordered" evidence="1">
    <location>
        <begin position="810"/>
        <end position="833"/>
    </location>
</feature>
<comment type="caution">
    <text evidence="2">The sequence shown here is derived from an EMBL/GenBank/DDBJ whole genome shotgun (WGS) entry which is preliminary data.</text>
</comment>
<evidence type="ECO:0000256" key="1">
    <source>
        <dbReference type="SAM" id="MobiDB-lite"/>
    </source>
</evidence>
<sequence>MPRLWHLDSKPLVPTLLTAESMWRPAVDLRQSYADVIDSGGDHSELQVVLRKAIKEEVWESAFVKPSVAETRAEKEEAVALGLAPEPSEPSEPSKSEPKSEPKPEPAPSRSDADTSAFVAPAAEDSAELDVAQPVVQDNTEVRALRQAEASSAVQSAMVMGQSVLLQNRLMYHLWEDLFSSPDHWVDCRADKKTRQFPDFKREKDGKALWINNEETPAWVEERLNEEGNLWKPPSSKDDLWQDLIDPPHEWEDFRTKKRNPRFPDFKRKEDGMSLWFDSYDTPDWVGTKLMEMEDKLATSSSSTRASSAKEHLWQGLIDSPHEWEDFRTKKRNPRFPDFKRKEDGMSLWFDSYDTPDWVATKLMEMEDKLATSSSSTRASSAKEHLWQDLIDSPHEWEDFRTKKRNPRFPDFKRKEDGMSLWFDSHDTPDWVATKLMEMEDKLATSSSSTRASSAKEHLWQGLIDSPHEWEDFRTKKRSPRFPDFRHKEDEMPLWLDSYDTPDWVATKLMEMEDKLATSSSSTRASSAKEHLWQDLIDSPHEWEDFRTKKRNPRFPDFKRKEDGMPLWFDSYDTPDWVATKLMEIEDKLATSSSSTRASSAKEHLWQDLIDSPHEWEDFRTKKRNPRFPDFKRKEDGMSLWFDSHDTPDWVATKLMEMEDKLATSSSSTRASSAKEHLWQDLIDSPHEWEDFRTKKRNPRFPDFKRKEDGMSLWFDSHDTPDWVATKLMEMEDKLATSSSSTRASSAKEHLWQGLIDSPHEWEDFRTKKRSPRFPDFRHKEDEMPLWLDSYDTPDWVATKLMEIEDKLATPESQEKVGDSVDPLQSPDFSPKLTDPTEIERLWKELLGPDEMGWLDCREAKKLGGFHPGHPDFIKSDTREGLWCDDTAPEWAIEKLKELDADTVTQAQNA</sequence>
<dbReference type="GO" id="GO:0006264">
    <property type="term" value="P:mitochondrial DNA replication"/>
    <property type="evidence" value="ECO:0007669"/>
    <property type="project" value="TreeGrafter"/>
</dbReference>
<reference evidence="2" key="1">
    <citation type="submission" date="2022-10" db="EMBL/GenBank/DDBJ databases">
        <authorList>
            <person name="Chen Y."/>
            <person name="Dougan E. K."/>
            <person name="Chan C."/>
            <person name="Rhodes N."/>
            <person name="Thang M."/>
        </authorList>
    </citation>
    <scope>NUCLEOTIDE SEQUENCE</scope>
</reference>
<gene>
    <name evidence="2" type="ORF">C1SCF055_LOCUS5919</name>
</gene>
<dbReference type="OrthoDB" id="669963at2759"/>
<evidence type="ECO:0000313" key="2">
    <source>
        <dbReference type="EMBL" id="CAI3977806.1"/>
    </source>
</evidence>
<dbReference type="GO" id="GO:0003697">
    <property type="term" value="F:single-stranded DNA binding"/>
    <property type="evidence" value="ECO:0007669"/>
    <property type="project" value="InterPro"/>
</dbReference>
<evidence type="ECO:0000313" key="3">
    <source>
        <dbReference type="EMBL" id="CAL1131181.1"/>
    </source>
</evidence>
<dbReference type="AlphaFoldDB" id="A0A9P1BQV6"/>
<dbReference type="PANTHER" id="PTHR10302">
    <property type="entry name" value="SINGLE-STRANDED DNA-BINDING PROTEIN"/>
    <property type="match status" value="1"/>
</dbReference>
<proteinExistence type="predicted"/>
<dbReference type="Proteomes" id="UP001152797">
    <property type="component" value="Unassembled WGS sequence"/>
</dbReference>
<dbReference type="EMBL" id="CAMXCT030000367">
    <property type="protein sequence ID" value="CAL4765118.1"/>
    <property type="molecule type" value="Genomic_DNA"/>
</dbReference>
<reference evidence="3" key="2">
    <citation type="submission" date="2024-04" db="EMBL/GenBank/DDBJ databases">
        <authorList>
            <person name="Chen Y."/>
            <person name="Shah S."/>
            <person name="Dougan E. K."/>
            <person name="Thang M."/>
            <person name="Chan C."/>
        </authorList>
    </citation>
    <scope>NUCLEOTIDE SEQUENCE [LARGE SCALE GENOMIC DNA]</scope>
</reference>
<dbReference type="PANTHER" id="PTHR10302:SF0">
    <property type="entry name" value="SINGLE-STRANDED DNA-BINDING PROTEIN, MITOCHONDRIAL"/>
    <property type="match status" value="1"/>
</dbReference>
<evidence type="ECO:0000313" key="4">
    <source>
        <dbReference type="Proteomes" id="UP001152797"/>
    </source>
</evidence>
<dbReference type="GO" id="GO:0042645">
    <property type="term" value="C:mitochondrial nucleoid"/>
    <property type="evidence" value="ECO:0007669"/>
    <property type="project" value="TreeGrafter"/>
</dbReference>
<keyword evidence="4" id="KW-1185">Reference proteome</keyword>
<name>A0A9P1BQV6_9DINO</name>
<dbReference type="EMBL" id="CAMXCT020000367">
    <property type="protein sequence ID" value="CAL1131181.1"/>
    <property type="molecule type" value="Genomic_DNA"/>
</dbReference>
<dbReference type="InterPro" id="IPR011344">
    <property type="entry name" value="ssDNA-bd"/>
</dbReference>
<organism evidence="2">
    <name type="scientific">Cladocopium goreaui</name>
    <dbReference type="NCBI Taxonomy" id="2562237"/>
    <lineage>
        <taxon>Eukaryota</taxon>
        <taxon>Sar</taxon>
        <taxon>Alveolata</taxon>
        <taxon>Dinophyceae</taxon>
        <taxon>Suessiales</taxon>
        <taxon>Symbiodiniaceae</taxon>
        <taxon>Cladocopium</taxon>
    </lineage>
</organism>
<dbReference type="EMBL" id="CAMXCT010000367">
    <property type="protein sequence ID" value="CAI3977806.1"/>
    <property type="molecule type" value="Genomic_DNA"/>
</dbReference>